<organism evidence="1 2">
    <name type="scientific">Streptomyces rubellomurinus (strain ATCC 31215)</name>
    <dbReference type="NCBI Taxonomy" id="359131"/>
    <lineage>
        <taxon>Bacteria</taxon>
        <taxon>Bacillati</taxon>
        <taxon>Actinomycetota</taxon>
        <taxon>Actinomycetes</taxon>
        <taxon>Kitasatosporales</taxon>
        <taxon>Streptomycetaceae</taxon>
        <taxon>Streptomyces</taxon>
    </lineage>
</organism>
<dbReference type="AlphaFoldDB" id="A0A0F2T7C8"/>
<name>A0A0F2T7C8_STRR3</name>
<reference evidence="1 2" key="1">
    <citation type="submission" date="2015-02" db="EMBL/GenBank/DDBJ databases">
        <authorList>
            <person name="Ju K.-S."/>
            <person name="Doroghazi J.R."/>
            <person name="Metcalf W."/>
        </authorList>
    </citation>
    <scope>NUCLEOTIDE SEQUENCE [LARGE SCALE GENOMIC DNA]</scope>
    <source>
        <strain evidence="1 2">ATCC 31215</strain>
    </source>
</reference>
<sequence length="91" mass="10085">MVAPLSDLAVEEAALSGVIDWADVAQLAELPHAYPENARDHAGRWRRVLADWRSHGRAGLRDEVQIRHAVSFLSLIFNLCGRSAGRASRRV</sequence>
<dbReference type="EMBL" id="JZKH01000128">
    <property type="protein sequence ID" value="KJS58230.1"/>
    <property type="molecule type" value="Genomic_DNA"/>
</dbReference>
<keyword evidence="2" id="KW-1185">Reference proteome</keyword>
<accession>A0A0F2T7C8</accession>
<dbReference type="PATRIC" id="fig|359131.3.peg.1350"/>
<protein>
    <submittedName>
        <fullName evidence="1">Uncharacterized protein</fullName>
    </submittedName>
</protein>
<dbReference type="Proteomes" id="UP000033699">
    <property type="component" value="Unassembled WGS sequence"/>
</dbReference>
<evidence type="ECO:0000313" key="2">
    <source>
        <dbReference type="Proteomes" id="UP000033699"/>
    </source>
</evidence>
<evidence type="ECO:0000313" key="1">
    <source>
        <dbReference type="EMBL" id="KJS58230.1"/>
    </source>
</evidence>
<gene>
    <name evidence="1" type="ORF">VM95_34675</name>
</gene>
<proteinExistence type="predicted"/>
<comment type="caution">
    <text evidence="1">The sequence shown here is derived from an EMBL/GenBank/DDBJ whole genome shotgun (WGS) entry which is preliminary data.</text>
</comment>